<dbReference type="Proteomes" id="UP000031668">
    <property type="component" value="Unassembled WGS sequence"/>
</dbReference>
<dbReference type="AlphaFoldDB" id="A0A0C2NAA0"/>
<feature type="compositionally biased region" description="Polar residues" evidence="2">
    <location>
        <begin position="104"/>
        <end position="114"/>
    </location>
</feature>
<keyword evidence="4" id="KW-1185">Reference proteome</keyword>
<evidence type="ECO:0000313" key="3">
    <source>
        <dbReference type="EMBL" id="KII70852.1"/>
    </source>
</evidence>
<sequence>MFEQEIKAIAEYIRSKKEEIHHVIKKLISNYGLIEEYRLYYLFYINESTIEINRLLLQKQKLYNEYKEIYNKTHVVQNRKRVLQNKLHVQKTILNIIKMKIQSMNSGRHQQSGKKYSIKKRQKA</sequence>
<proteinExistence type="predicted"/>
<feature type="region of interest" description="Disordered" evidence="2">
    <location>
        <begin position="104"/>
        <end position="124"/>
    </location>
</feature>
<evidence type="ECO:0000256" key="2">
    <source>
        <dbReference type="SAM" id="MobiDB-lite"/>
    </source>
</evidence>
<organism evidence="3 4">
    <name type="scientific">Thelohanellus kitauei</name>
    <name type="common">Myxosporean</name>
    <dbReference type="NCBI Taxonomy" id="669202"/>
    <lineage>
        <taxon>Eukaryota</taxon>
        <taxon>Metazoa</taxon>
        <taxon>Cnidaria</taxon>
        <taxon>Myxozoa</taxon>
        <taxon>Myxosporea</taxon>
        <taxon>Bivalvulida</taxon>
        <taxon>Platysporina</taxon>
        <taxon>Myxobolidae</taxon>
        <taxon>Thelohanellus</taxon>
    </lineage>
</organism>
<protein>
    <submittedName>
        <fullName evidence="3">Uncharacterized protein</fullName>
    </submittedName>
</protein>
<reference evidence="3 4" key="1">
    <citation type="journal article" date="2014" name="Genome Biol. Evol.">
        <title>The genome of the myxosporean Thelohanellus kitauei shows adaptations to nutrient acquisition within its fish host.</title>
        <authorList>
            <person name="Yang Y."/>
            <person name="Xiong J."/>
            <person name="Zhou Z."/>
            <person name="Huo F."/>
            <person name="Miao W."/>
            <person name="Ran C."/>
            <person name="Liu Y."/>
            <person name="Zhang J."/>
            <person name="Feng J."/>
            <person name="Wang M."/>
            <person name="Wang M."/>
            <person name="Wang L."/>
            <person name="Yao B."/>
        </authorList>
    </citation>
    <scope>NUCLEOTIDE SEQUENCE [LARGE SCALE GENOMIC DNA]</scope>
    <source>
        <strain evidence="3">Wuqing</strain>
    </source>
</reference>
<evidence type="ECO:0000256" key="1">
    <source>
        <dbReference type="SAM" id="Coils"/>
    </source>
</evidence>
<keyword evidence="1" id="KW-0175">Coiled coil</keyword>
<dbReference type="EMBL" id="JWZT01001949">
    <property type="protein sequence ID" value="KII70852.1"/>
    <property type="molecule type" value="Genomic_DNA"/>
</dbReference>
<feature type="coiled-coil region" evidence="1">
    <location>
        <begin position="45"/>
        <end position="72"/>
    </location>
</feature>
<name>A0A0C2NAA0_THEKT</name>
<evidence type="ECO:0000313" key="4">
    <source>
        <dbReference type="Proteomes" id="UP000031668"/>
    </source>
</evidence>
<accession>A0A0C2NAA0</accession>
<comment type="caution">
    <text evidence="3">The sequence shown here is derived from an EMBL/GenBank/DDBJ whole genome shotgun (WGS) entry which is preliminary data.</text>
</comment>
<gene>
    <name evidence="3" type="ORF">RF11_00752</name>
</gene>